<dbReference type="GO" id="GO:0032259">
    <property type="term" value="P:methylation"/>
    <property type="evidence" value="ECO:0007669"/>
    <property type="project" value="UniProtKB-KW"/>
</dbReference>
<dbReference type="SUPFAM" id="SSF53335">
    <property type="entry name" value="S-adenosyl-L-methionine-dependent methyltransferases"/>
    <property type="match status" value="1"/>
</dbReference>
<reference evidence="2 3" key="1">
    <citation type="submission" date="2020-02" db="EMBL/GenBank/DDBJ databases">
        <title>Whole-genome analyses of novel actinobacteria.</title>
        <authorList>
            <person name="Sahin N."/>
            <person name="Tatar D."/>
        </authorList>
    </citation>
    <scope>NUCLEOTIDE SEQUENCE [LARGE SCALE GENOMIC DNA]</scope>
    <source>
        <strain evidence="2 3">SB3404</strain>
    </source>
</reference>
<dbReference type="Proteomes" id="UP000477722">
    <property type="component" value="Unassembled WGS sequence"/>
</dbReference>
<protein>
    <submittedName>
        <fullName evidence="2">Class I SAM-dependent methyltransferase</fullName>
    </submittedName>
</protein>
<dbReference type="PANTHER" id="PTHR43464">
    <property type="entry name" value="METHYLTRANSFERASE"/>
    <property type="match status" value="1"/>
</dbReference>
<keyword evidence="2" id="KW-0489">Methyltransferase</keyword>
<dbReference type="GO" id="GO:0008168">
    <property type="term" value="F:methyltransferase activity"/>
    <property type="evidence" value="ECO:0007669"/>
    <property type="project" value="UniProtKB-KW"/>
</dbReference>
<name>A0A6G4X7Q2_9ACTN</name>
<proteinExistence type="predicted"/>
<evidence type="ECO:0000313" key="3">
    <source>
        <dbReference type="Proteomes" id="UP000477722"/>
    </source>
</evidence>
<sequence length="248" mass="27234">MLQDTAEDIGIYDVGDVYDAIYHGRGKDYRHETEVVVRHIRARKPEAAAVLDVGCGTGGHLRFLAEEFPHAEGIDLAEGMREVARRELPGVPVHAGDMRDFAMGRRYDAIVCLFCAVGNLSGTGELDRTLAAMARHLTPGGVIVLEPWWFPENFTPGHVGGSVITSGARTVARVSHTVRTGDFSSMEVHYVVAEPGTGVRHFSDVHPMALYTREQYEAAFRRAGCTVEHITGEYDGNGLFVGVQRWLP</sequence>
<dbReference type="Gene3D" id="2.20.130.10">
    <property type="entry name" value="CAC2371-like domains"/>
    <property type="match status" value="1"/>
</dbReference>
<dbReference type="RefSeq" id="WP_165302542.1">
    <property type="nucleotide sequence ID" value="NZ_JAAKZZ010000560.1"/>
</dbReference>
<dbReference type="Pfam" id="PF13649">
    <property type="entry name" value="Methyltransf_25"/>
    <property type="match status" value="1"/>
</dbReference>
<dbReference type="PANTHER" id="PTHR43464:SF94">
    <property type="entry name" value="MALONYL-[ACYL-CARRIER PROTEIN] O-METHYLTRANSFERASE"/>
    <property type="match status" value="1"/>
</dbReference>
<evidence type="ECO:0000313" key="2">
    <source>
        <dbReference type="EMBL" id="NGO72880.1"/>
    </source>
</evidence>
<dbReference type="InterPro" id="IPR041698">
    <property type="entry name" value="Methyltransf_25"/>
</dbReference>
<feature type="domain" description="Methyltransferase" evidence="1">
    <location>
        <begin position="50"/>
        <end position="141"/>
    </location>
</feature>
<accession>A0A6G4X7Q2</accession>
<dbReference type="EMBL" id="JAAKZZ010000560">
    <property type="protein sequence ID" value="NGO72880.1"/>
    <property type="molecule type" value="Genomic_DNA"/>
</dbReference>
<comment type="caution">
    <text evidence="2">The sequence shown here is derived from an EMBL/GenBank/DDBJ whole genome shotgun (WGS) entry which is preliminary data.</text>
</comment>
<keyword evidence="2" id="KW-0808">Transferase</keyword>
<gene>
    <name evidence="2" type="ORF">G5C65_31975</name>
</gene>
<dbReference type="InterPro" id="IPR029063">
    <property type="entry name" value="SAM-dependent_MTases_sf"/>
</dbReference>
<dbReference type="CDD" id="cd02440">
    <property type="entry name" value="AdoMet_MTases"/>
    <property type="match status" value="1"/>
</dbReference>
<dbReference type="Gene3D" id="3.40.50.150">
    <property type="entry name" value="Vaccinia Virus protein VP39"/>
    <property type="match status" value="1"/>
</dbReference>
<evidence type="ECO:0000259" key="1">
    <source>
        <dbReference type="Pfam" id="PF13649"/>
    </source>
</evidence>
<keyword evidence="3" id="KW-1185">Reference proteome</keyword>
<organism evidence="2 3">
    <name type="scientific">Streptomyces boncukensis</name>
    <dbReference type="NCBI Taxonomy" id="2711219"/>
    <lineage>
        <taxon>Bacteria</taxon>
        <taxon>Bacillati</taxon>
        <taxon>Actinomycetota</taxon>
        <taxon>Actinomycetes</taxon>
        <taxon>Kitasatosporales</taxon>
        <taxon>Streptomycetaceae</taxon>
        <taxon>Streptomyces</taxon>
    </lineage>
</organism>
<dbReference type="AlphaFoldDB" id="A0A6G4X7Q2"/>